<evidence type="ECO:0000313" key="5">
    <source>
        <dbReference type="Proteomes" id="UP000318053"/>
    </source>
</evidence>
<dbReference type="EMBL" id="SJPK01000003">
    <property type="protein sequence ID" value="TWT72897.1"/>
    <property type="molecule type" value="Genomic_DNA"/>
</dbReference>
<feature type="domain" description="Glycosyltransferase subfamily 4-like N-terminal" evidence="3">
    <location>
        <begin position="25"/>
        <end position="200"/>
    </location>
</feature>
<dbReference type="Pfam" id="PF00534">
    <property type="entry name" value="Glycos_transf_1"/>
    <property type="match status" value="1"/>
</dbReference>
<dbReference type="GO" id="GO:0102318">
    <property type="term" value="F:2-deoxystreptamine glucosyltransferase activity"/>
    <property type="evidence" value="ECO:0007669"/>
    <property type="project" value="UniProtKB-EC"/>
</dbReference>
<feature type="region of interest" description="Disordered" evidence="1">
    <location>
        <begin position="46"/>
        <end position="65"/>
    </location>
</feature>
<dbReference type="Proteomes" id="UP000318053">
    <property type="component" value="Unassembled WGS sequence"/>
</dbReference>
<comment type="caution">
    <text evidence="4">The sequence shown here is derived from an EMBL/GenBank/DDBJ whole genome shotgun (WGS) entry which is preliminary data.</text>
</comment>
<gene>
    <name evidence="4" type="primary">kanF</name>
    <name evidence="4" type="ORF">CA85_13580</name>
</gene>
<name>A0A5C5YB18_9BACT</name>
<dbReference type="Gene3D" id="3.40.50.2000">
    <property type="entry name" value="Glycogen Phosphorylase B"/>
    <property type="match status" value="2"/>
</dbReference>
<dbReference type="Pfam" id="PF13439">
    <property type="entry name" value="Glyco_transf_4"/>
    <property type="match status" value="1"/>
</dbReference>
<evidence type="ECO:0000259" key="3">
    <source>
        <dbReference type="Pfam" id="PF13439"/>
    </source>
</evidence>
<dbReference type="PANTHER" id="PTHR12526">
    <property type="entry name" value="GLYCOSYLTRANSFERASE"/>
    <property type="match status" value="1"/>
</dbReference>
<dbReference type="AlphaFoldDB" id="A0A5C5YB18"/>
<feature type="compositionally biased region" description="Low complexity" evidence="1">
    <location>
        <begin position="50"/>
        <end position="65"/>
    </location>
</feature>
<accession>A0A5C5YB18</accession>
<organism evidence="4 5">
    <name type="scientific">Allorhodopirellula solitaria</name>
    <dbReference type="NCBI Taxonomy" id="2527987"/>
    <lineage>
        <taxon>Bacteria</taxon>
        <taxon>Pseudomonadati</taxon>
        <taxon>Planctomycetota</taxon>
        <taxon>Planctomycetia</taxon>
        <taxon>Pirellulales</taxon>
        <taxon>Pirellulaceae</taxon>
        <taxon>Allorhodopirellula</taxon>
    </lineage>
</organism>
<dbReference type="SUPFAM" id="SSF53756">
    <property type="entry name" value="UDP-Glycosyltransferase/glycogen phosphorylase"/>
    <property type="match status" value="1"/>
</dbReference>
<dbReference type="CDD" id="cd03808">
    <property type="entry name" value="GT4_CapM-like"/>
    <property type="match status" value="1"/>
</dbReference>
<reference evidence="4 5" key="1">
    <citation type="submission" date="2019-02" db="EMBL/GenBank/DDBJ databases">
        <title>Deep-cultivation of Planctomycetes and their phenomic and genomic characterization uncovers novel biology.</title>
        <authorList>
            <person name="Wiegand S."/>
            <person name="Jogler M."/>
            <person name="Boedeker C."/>
            <person name="Pinto D."/>
            <person name="Vollmers J."/>
            <person name="Rivas-Marin E."/>
            <person name="Kohn T."/>
            <person name="Peeters S.H."/>
            <person name="Heuer A."/>
            <person name="Rast P."/>
            <person name="Oberbeckmann S."/>
            <person name="Bunk B."/>
            <person name="Jeske O."/>
            <person name="Meyerdierks A."/>
            <person name="Storesund J.E."/>
            <person name="Kallscheuer N."/>
            <person name="Luecker S."/>
            <person name="Lage O.M."/>
            <person name="Pohl T."/>
            <person name="Merkel B.J."/>
            <person name="Hornburger P."/>
            <person name="Mueller R.-W."/>
            <person name="Bruemmer F."/>
            <person name="Labrenz M."/>
            <person name="Spormann A.M."/>
            <person name="Op Den Camp H."/>
            <person name="Overmann J."/>
            <person name="Amann R."/>
            <person name="Jetten M.S.M."/>
            <person name="Mascher T."/>
            <person name="Medema M.H."/>
            <person name="Devos D.P."/>
            <person name="Kaster A.-K."/>
            <person name="Ovreas L."/>
            <person name="Rohde M."/>
            <person name="Galperin M.Y."/>
            <person name="Jogler C."/>
        </authorList>
    </citation>
    <scope>NUCLEOTIDE SEQUENCE [LARGE SCALE GENOMIC DNA]</scope>
    <source>
        <strain evidence="4 5">CA85</strain>
    </source>
</reference>
<keyword evidence="4" id="KW-0328">Glycosyltransferase</keyword>
<dbReference type="RefSeq" id="WP_146390505.1">
    <property type="nucleotide sequence ID" value="NZ_SJPK01000003.1"/>
</dbReference>
<evidence type="ECO:0000256" key="1">
    <source>
        <dbReference type="SAM" id="MobiDB-lite"/>
    </source>
</evidence>
<sequence length="412" mass="45758">MRVAHVITRMIIGGAQENTLLNCQDLITEHGDEVLLICGPETGPEGDLLGRQQSSGQGRAGRTGSANVPVEIIDPLRRAIHPTRDWQASRRLARVLGEFAPDVVHTHSAKAGLLGRQVAWKQFLSSPDRRPAVIHTVHGAPFHEYQSARAKQFFIACERWAARRCHHLISVADAMTDRMVSAGVAPREKFTTISSGMNVEPFLAANEHRERVRHHYGIGQEQVVIGKIARLFHLKGHADLIGAARKVVDACPQARFLLVGDGVLREPLQAQIAELGLTDHFILTGLVPPSEVPAMIGAMDLLVHTSYREGLARALPQALIAGKPVVSYDIDGAREVVIDHETGYLVPPADHRMLADRLIELARNPELRFQQGRAGQLRFTDQFRHQTMTRNIRQLYRQLLAEQPTKRDTGQR</sequence>
<keyword evidence="5" id="KW-1185">Reference proteome</keyword>
<protein>
    <submittedName>
        <fullName evidence="4">2-deoxystreptamine glucosyltransferase</fullName>
        <ecNumber evidence="4">2.4.1.284</ecNumber>
    </submittedName>
</protein>
<dbReference type="InterPro" id="IPR028098">
    <property type="entry name" value="Glyco_trans_4-like_N"/>
</dbReference>
<dbReference type="PANTHER" id="PTHR12526:SF630">
    <property type="entry name" value="GLYCOSYLTRANSFERASE"/>
    <property type="match status" value="1"/>
</dbReference>
<feature type="domain" description="Glycosyl transferase family 1" evidence="2">
    <location>
        <begin position="210"/>
        <end position="376"/>
    </location>
</feature>
<evidence type="ECO:0000313" key="4">
    <source>
        <dbReference type="EMBL" id="TWT72897.1"/>
    </source>
</evidence>
<dbReference type="InterPro" id="IPR001296">
    <property type="entry name" value="Glyco_trans_1"/>
</dbReference>
<dbReference type="EC" id="2.4.1.284" evidence="4"/>
<dbReference type="OrthoDB" id="9806653at2"/>
<proteinExistence type="predicted"/>
<evidence type="ECO:0000259" key="2">
    <source>
        <dbReference type="Pfam" id="PF00534"/>
    </source>
</evidence>
<keyword evidence="4" id="KW-0808">Transferase</keyword>